<dbReference type="InterPro" id="IPR018490">
    <property type="entry name" value="cNMP-bd_dom_sf"/>
</dbReference>
<feature type="region of interest" description="Disordered" evidence="1">
    <location>
        <begin position="430"/>
        <end position="543"/>
    </location>
</feature>
<dbReference type="PANTHER" id="PTHR12357:SF3">
    <property type="entry name" value="YTH DOMAIN-CONTAINING PROTEIN 1"/>
    <property type="match status" value="1"/>
</dbReference>
<feature type="compositionally biased region" description="Low complexity" evidence="1">
    <location>
        <begin position="342"/>
        <end position="355"/>
    </location>
</feature>
<accession>Q23VX3</accession>
<gene>
    <name evidence="4" type="ORF">TTHERM_00794580</name>
</gene>
<dbReference type="SUPFAM" id="SSF51206">
    <property type="entry name" value="cAMP-binding domain-like"/>
    <property type="match status" value="1"/>
</dbReference>
<dbReference type="PROSITE" id="PS50882">
    <property type="entry name" value="YTH"/>
    <property type="match status" value="1"/>
</dbReference>
<feature type="compositionally biased region" description="Basic and acidic residues" evidence="1">
    <location>
        <begin position="511"/>
        <end position="526"/>
    </location>
</feature>
<dbReference type="HOGENOM" id="CLU_288948_0_0_1"/>
<dbReference type="InterPro" id="IPR007275">
    <property type="entry name" value="YTH_domain"/>
</dbReference>
<dbReference type="GO" id="GO:0003729">
    <property type="term" value="F:mRNA binding"/>
    <property type="evidence" value="ECO:0007669"/>
    <property type="project" value="TreeGrafter"/>
</dbReference>
<dbReference type="GeneID" id="7825534"/>
<evidence type="ECO:0000313" key="4">
    <source>
        <dbReference type="EMBL" id="EAS00732.2"/>
    </source>
</evidence>
<feature type="compositionally biased region" description="Low complexity" evidence="1">
    <location>
        <begin position="884"/>
        <end position="893"/>
    </location>
</feature>
<dbReference type="Proteomes" id="UP000009168">
    <property type="component" value="Unassembled WGS sequence"/>
</dbReference>
<evidence type="ECO:0000259" key="3">
    <source>
        <dbReference type="PROSITE" id="PS50882"/>
    </source>
</evidence>
<dbReference type="InterPro" id="IPR000595">
    <property type="entry name" value="cNMP-bd_dom"/>
</dbReference>
<evidence type="ECO:0000256" key="1">
    <source>
        <dbReference type="SAM" id="MobiDB-lite"/>
    </source>
</evidence>
<feature type="domain" description="YTH" evidence="3">
    <location>
        <begin position="28"/>
        <end position="164"/>
    </location>
</feature>
<evidence type="ECO:0000259" key="2">
    <source>
        <dbReference type="PROSITE" id="PS50042"/>
    </source>
</evidence>
<dbReference type="STRING" id="312017.Q23VX3"/>
<dbReference type="InterPro" id="IPR045168">
    <property type="entry name" value="YTH_prot"/>
</dbReference>
<feature type="compositionally biased region" description="Low complexity" evidence="1">
    <location>
        <begin position="772"/>
        <end position="836"/>
    </location>
</feature>
<feature type="compositionally biased region" description="Acidic residues" evidence="1">
    <location>
        <begin position="455"/>
        <end position="472"/>
    </location>
</feature>
<dbReference type="RefSeq" id="XP_001020977.2">
    <property type="nucleotide sequence ID" value="XM_001020977.3"/>
</dbReference>
<feature type="compositionally biased region" description="Basic and acidic residues" evidence="1">
    <location>
        <begin position="860"/>
        <end position="883"/>
    </location>
</feature>
<feature type="region of interest" description="Disordered" evidence="1">
    <location>
        <begin position="625"/>
        <end position="909"/>
    </location>
</feature>
<feature type="compositionally biased region" description="Low complexity" evidence="1">
    <location>
        <begin position="473"/>
        <end position="510"/>
    </location>
</feature>
<dbReference type="Pfam" id="PF04146">
    <property type="entry name" value="YTH"/>
    <property type="match status" value="1"/>
</dbReference>
<proteinExistence type="predicted"/>
<dbReference type="CDD" id="cd21134">
    <property type="entry name" value="YTH"/>
    <property type="match status" value="1"/>
</dbReference>
<dbReference type="eggNOG" id="KOG1902">
    <property type="taxonomic scope" value="Eukaryota"/>
</dbReference>
<dbReference type="GO" id="GO:0048024">
    <property type="term" value="P:regulation of mRNA splicing, via spliceosome"/>
    <property type="evidence" value="ECO:0007669"/>
    <property type="project" value="TreeGrafter"/>
</dbReference>
<dbReference type="PANTHER" id="PTHR12357">
    <property type="entry name" value="YTH YT521-B HOMOLOGY DOMAIN-CONTAINING"/>
    <property type="match status" value="1"/>
</dbReference>
<sequence length="1777" mass="205764">MKNEQLRKIKENLNLPSDKEYQSLLENARFFFIRSCNQENITFALQQSIWATTQKNEKALFDAFKKTQNVILVFGVNKTNYFQGVARMQQHILDKNSYKTPWKNTEAIKLGEDFLIRWLRVEDLPHQNCSDLKNALCNNEQLISKPKDCQEIDSENGKKLCLRFSLNTDEVGYLGSGGQAAQLNDWSQNQMLNKVNLNNPQFNNTNQYNSYMINQAGINQSIHPGLIINQSQNIQQPSPQQGIPSQNNLNISNPQHQIPRFNTANQLEDAKLNSTNNLSSIYDINNPNMNQTGLGKSSSNSDSDTTVLLSENIKQYNQSIEMSEDDFFNILEDLQPYKKQINASQIQSSASQDGQSVRENSEGNLDRIKSQIEVMEVEQEYQNQQDENQENYQTNEANSQAVLENENESMDGSKEYLNQSKSQLDQLEYNNHNSNDQQSRESLSNNRYQKRKEDDLSDDENENNQYQNDEDSSNQNNSNNNNNQEQKEQINSNNSSEQNIQNNNNQSSDNIKSREDKQVSSEDLKKKLPPTPSVALAASKIPRPGTKTAPLMMGFMNPLNMNMGMMRPFMGMMGYQGMNPMGAMPMMNPNFSKPNQFMGMNQDVKLNLLNPNPMIPGLNSMNKMFNNKMANNNENNFNPNMNNQDNNDVDQQNQNEDNQQNYDDNEDDHQYNEQDVNSQHNSNYEDQDNNYDQDSLNNDDDYRNNEESSNNRYKNKYNTSQNNSKGKNYQNNNYNSSNTNYNNRSNQNMNSNNSIRSNNNMSYNNNRKRNNNGDNNYDQNGNQNQSNSNINRNNPKNSSSNYKNNNSSSSNNGNRGNYNKANNNQSNRYNNNNNHYQDSDYSDNQQQNNNERNNYNDNDNSNRRDKNSDRSRNRSKDEKKPRDQNNSSNNNQNYRRDRDRDRSLSSNSNPVRKEDDFLVLISGEIVGVSRQIKFSPGSIFGGTSLARMIIKEKTFKCLEDCVFGIVELEKQKEYQLQLSELALINKTTYILQQSKYFSQWNSNQIEQIIQNSTRVFFKQNQWVYQEGQQSTSIYIVVSGKFSIYKRIFVRNQSQPELSSNQSQRQQLNPLKKCLDLSQGDVVGDEDEINQERFYGVCCKSENGYMLSISIQNFIEISGLQQSTYQQVQKRRKLTQKRYQYFEKTQQNELFKYQGTLTQISCQKQQSGQATPQEVSTFNSLNNSQTEHTTIIPSNRSNQKLKNAYQILQSRSNSQENLLIQTIQKSKENSNEDDPNLNVTHEDLWCENTNKFLSKQNSIESNSPIRRIQKSSSQSNISNEQLKCIPISFRIDYIQARKKLTRKFGDVKKNSKIVLPDESIKIAKSNLRAEQKEQSFEKFSEQAYKNISKEIKENYSIKFWHQMQNQIIKLATYSKKMNNDQNNQYIKQDPSSESRPLIRNIQKKIQNMNLKNNTIYNLENSGYIKRFNSTQDLTSPQKTSTSNYNSQPSYQNFIQQKSFAQINNEQSIFLEQGKLDKNLQTKSIDSSPLKKAPYSFHIYQQKQNNNQPHRYLIPAQAEPQCFIEAITAQKNTNLQNSNTIELKEGSLSPIISPIQKPIKNQQAFRSSLEDINYVKDKSPAYMSPIFNQLKNQSNTFKDHTFPRKSLINLYQMPKKQDEQREKDISKEILEQNNLINGHQSSEDQKNLVQNPSFNILQKRKAVQQSVQHDLTVSKSTHITPTGSPQKFQTLVNQKQQNQTLQASEKSSNRLIFSPTKRTQKNNHSKQLQICDYSTISKIYSKDKEDKASQILQNKLMNSNAQTFEKLKSLNAIIKKKEF</sequence>
<dbReference type="Gene3D" id="2.60.120.10">
    <property type="entry name" value="Jelly Rolls"/>
    <property type="match status" value="1"/>
</dbReference>
<dbReference type="InParanoid" id="Q23VX3"/>
<reference evidence="5" key="1">
    <citation type="journal article" date="2006" name="PLoS Biol.">
        <title>Macronuclear genome sequence of the ciliate Tetrahymena thermophila, a model eukaryote.</title>
        <authorList>
            <person name="Eisen J.A."/>
            <person name="Coyne R.S."/>
            <person name="Wu M."/>
            <person name="Wu D."/>
            <person name="Thiagarajan M."/>
            <person name="Wortman J.R."/>
            <person name="Badger J.H."/>
            <person name="Ren Q."/>
            <person name="Amedeo P."/>
            <person name="Jones K.M."/>
            <person name="Tallon L.J."/>
            <person name="Delcher A.L."/>
            <person name="Salzberg S.L."/>
            <person name="Silva J.C."/>
            <person name="Haas B.J."/>
            <person name="Majoros W.H."/>
            <person name="Farzad M."/>
            <person name="Carlton J.M."/>
            <person name="Smith R.K. Jr."/>
            <person name="Garg J."/>
            <person name="Pearlman R.E."/>
            <person name="Karrer K.M."/>
            <person name="Sun L."/>
            <person name="Manning G."/>
            <person name="Elde N.C."/>
            <person name="Turkewitz A.P."/>
            <person name="Asai D.J."/>
            <person name="Wilkes D.E."/>
            <person name="Wang Y."/>
            <person name="Cai H."/>
            <person name="Collins K."/>
            <person name="Stewart B.A."/>
            <person name="Lee S.R."/>
            <person name="Wilamowska K."/>
            <person name="Weinberg Z."/>
            <person name="Ruzzo W.L."/>
            <person name="Wloga D."/>
            <person name="Gaertig J."/>
            <person name="Frankel J."/>
            <person name="Tsao C.-C."/>
            <person name="Gorovsky M.A."/>
            <person name="Keeling P.J."/>
            <person name="Waller R.F."/>
            <person name="Patron N.J."/>
            <person name="Cherry J.M."/>
            <person name="Stover N.A."/>
            <person name="Krieger C.J."/>
            <person name="del Toro C."/>
            <person name="Ryder H.F."/>
            <person name="Williamson S.C."/>
            <person name="Barbeau R.A."/>
            <person name="Hamilton E.P."/>
            <person name="Orias E."/>
        </authorList>
    </citation>
    <scope>NUCLEOTIDE SEQUENCE [LARGE SCALE GENOMIC DNA]</scope>
    <source>
        <strain evidence="5">SB210</strain>
    </source>
</reference>
<dbReference type="PROSITE" id="PS50042">
    <property type="entry name" value="CNMP_BINDING_3"/>
    <property type="match status" value="1"/>
</dbReference>
<feature type="region of interest" description="Disordered" evidence="1">
    <location>
        <begin position="1698"/>
        <end position="1723"/>
    </location>
</feature>
<dbReference type="InterPro" id="IPR014710">
    <property type="entry name" value="RmlC-like_jellyroll"/>
</dbReference>
<evidence type="ECO:0000313" key="5">
    <source>
        <dbReference type="Proteomes" id="UP000009168"/>
    </source>
</evidence>
<feature type="compositionally biased region" description="Basic and acidic residues" evidence="1">
    <location>
        <begin position="894"/>
        <end position="903"/>
    </location>
</feature>
<keyword evidence="5" id="KW-1185">Reference proteome</keyword>
<feature type="compositionally biased region" description="Low complexity" evidence="1">
    <location>
        <begin position="842"/>
        <end position="859"/>
    </location>
</feature>
<dbReference type="EMBL" id="GG662609">
    <property type="protein sequence ID" value="EAS00732.2"/>
    <property type="molecule type" value="Genomic_DNA"/>
</dbReference>
<dbReference type="KEGG" id="tet:TTHERM_00794580"/>
<feature type="compositionally biased region" description="Polar residues" evidence="1">
    <location>
        <begin position="707"/>
        <end position="719"/>
    </location>
</feature>
<organism evidence="4 5">
    <name type="scientific">Tetrahymena thermophila (strain SB210)</name>
    <dbReference type="NCBI Taxonomy" id="312017"/>
    <lineage>
        <taxon>Eukaryota</taxon>
        <taxon>Sar</taxon>
        <taxon>Alveolata</taxon>
        <taxon>Ciliophora</taxon>
        <taxon>Intramacronucleata</taxon>
        <taxon>Oligohymenophorea</taxon>
        <taxon>Hymenostomatida</taxon>
        <taxon>Tetrahymenina</taxon>
        <taxon>Tetrahymenidae</taxon>
        <taxon>Tetrahymena</taxon>
    </lineage>
</organism>
<feature type="compositionally biased region" description="Low complexity" evidence="1">
    <location>
        <begin position="720"/>
        <end position="765"/>
    </location>
</feature>
<feature type="compositionally biased region" description="Low complexity" evidence="1">
    <location>
        <begin position="234"/>
        <end position="248"/>
    </location>
</feature>
<feature type="compositionally biased region" description="Polar residues" evidence="1">
    <location>
        <begin position="430"/>
        <end position="447"/>
    </location>
</feature>
<dbReference type="GO" id="GO:0000398">
    <property type="term" value="P:mRNA splicing, via spliceosome"/>
    <property type="evidence" value="ECO:0007669"/>
    <property type="project" value="TreeGrafter"/>
</dbReference>
<feature type="domain" description="Cyclic nucleotide-binding" evidence="2">
    <location>
        <begin position="996"/>
        <end position="1046"/>
    </location>
</feature>
<feature type="compositionally biased region" description="Low complexity" evidence="1">
    <location>
        <begin position="625"/>
        <end position="662"/>
    </location>
</feature>
<feature type="region of interest" description="Disordered" evidence="1">
    <location>
        <begin position="234"/>
        <end position="254"/>
    </location>
</feature>
<dbReference type="OrthoDB" id="166212at2759"/>
<name>Q23VX3_TETTS</name>
<dbReference type="GO" id="GO:1990247">
    <property type="term" value="F:N6-methyladenosine-containing RNA reader activity"/>
    <property type="evidence" value="ECO:0007669"/>
    <property type="project" value="TreeGrafter"/>
</dbReference>
<dbReference type="GO" id="GO:0005654">
    <property type="term" value="C:nucleoplasm"/>
    <property type="evidence" value="ECO:0007669"/>
    <property type="project" value="TreeGrafter"/>
</dbReference>
<protein>
    <submittedName>
        <fullName evidence="4">Cyclic nucleotide-binding domain protein</fullName>
    </submittedName>
</protein>
<dbReference type="Gene3D" id="3.10.590.10">
    <property type="entry name" value="ph1033 like domains"/>
    <property type="match status" value="1"/>
</dbReference>
<feature type="region of interest" description="Disordered" evidence="1">
    <location>
        <begin position="342"/>
        <end position="364"/>
    </location>
</feature>
<dbReference type="SMR" id="Q23VX3"/>
<dbReference type="CDD" id="cd00038">
    <property type="entry name" value="CAP_ED"/>
    <property type="match status" value="1"/>
</dbReference>
<feature type="compositionally biased region" description="Polar residues" evidence="1">
    <location>
        <begin position="1698"/>
        <end position="1709"/>
    </location>
</feature>